<keyword evidence="3" id="KW-1185">Reference proteome</keyword>
<name>A0A0C2J652_THEKT</name>
<gene>
    <name evidence="2" type="ORF">RF11_04819</name>
</gene>
<comment type="caution">
    <text evidence="2">The sequence shown here is derived from an EMBL/GenBank/DDBJ whole genome shotgun (WGS) entry which is preliminary data.</text>
</comment>
<keyword evidence="1" id="KW-1133">Transmembrane helix</keyword>
<evidence type="ECO:0000313" key="3">
    <source>
        <dbReference type="Proteomes" id="UP000031668"/>
    </source>
</evidence>
<dbReference type="Proteomes" id="UP000031668">
    <property type="component" value="Unassembled WGS sequence"/>
</dbReference>
<accession>A0A0C2J652</accession>
<dbReference type="EMBL" id="JWZT01000915">
    <property type="protein sequence ID" value="KII73269.1"/>
    <property type="molecule type" value="Genomic_DNA"/>
</dbReference>
<protein>
    <submittedName>
        <fullName evidence="2">Uncharacterized protein</fullName>
    </submittedName>
</protein>
<feature type="transmembrane region" description="Helical" evidence="1">
    <location>
        <begin position="220"/>
        <end position="242"/>
    </location>
</feature>
<keyword evidence="1" id="KW-0472">Membrane</keyword>
<sequence>MYFIELMILCLEECQVTSVAEIRNRLFILIESGSDISPSDCDSYHRNMLKYNKGCKVIIKASFSLPLNDNQYSFNNLRTAQSSEDKTTEFVGSKCYEYLRFKNAEHKISCYIFHHLNCEALKFNRIICDIISESGSTSKPLIIIKDRLVDYDLNMVLTNDNKDNQISIEDPKYSFVITLIGELLKTKANSQFKNERSNYICEASFDDIANQFKRLLINRIIYMSLIIIAVVIVATVGVVTLVRLSKGKT</sequence>
<reference evidence="2 3" key="1">
    <citation type="journal article" date="2014" name="Genome Biol. Evol.">
        <title>The genome of the myxosporean Thelohanellus kitauei shows adaptations to nutrient acquisition within its fish host.</title>
        <authorList>
            <person name="Yang Y."/>
            <person name="Xiong J."/>
            <person name="Zhou Z."/>
            <person name="Huo F."/>
            <person name="Miao W."/>
            <person name="Ran C."/>
            <person name="Liu Y."/>
            <person name="Zhang J."/>
            <person name="Feng J."/>
            <person name="Wang M."/>
            <person name="Wang M."/>
            <person name="Wang L."/>
            <person name="Yao B."/>
        </authorList>
    </citation>
    <scope>NUCLEOTIDE SEQUENCE [LARGE SCALE GENOMIC DNA]</scope>
    <source>
        <strain evidence="2">Wuqing</strain>
    </source>
</reference>
<evidence type="ECO:0000313" key="2">
    <source>
        <dbReference type="EMBL" id="KII73269.1"/>
    </source>
</evidence>
<evidence type="ECO:0000256" key="1">
    <source>
        <dbReference type="SAM" id="Phobius"/>
    </source>
</evidence>
<dbReference type="AlphaFoldDB" id="A0A0C2J652"/>
<organism evidence="2 3">
    <name type="scientific">Thelohanellus kitauei</name>
    <name type="common">Myxosporean</name>
    <dbReference type="NCBI Taxonomy" id="669202"/>
    <lineage>
        <taxon>Eukaryota</taxon>
        <taxon>Metazoa</taxon>
        <taxon>Cnidaria</taxon>
        <taxon>Myxozoa</taxon>
        <taxon>Myxosporea</taxon>
        <taxon>Bivalvulida</taxon>
        <taxon>Platysporina</taxon>
        <taxon>Myxobolidae</taxon>
        <taxon>Thelohanellus</taxon>
    </lineage>
</organism>
<keyword evidence="1" id="KW-0812">Transmembrane</keyword>
<proteinExistence type="predicted"/>